<dbReference type="GO" id="GO:0016779">
    <property type="term" value="F:nucleotidyltransferase activity"/>
    <property type="evidence" value="ECO:0007669"/>
    <property type="project" value="UniProtKB-ARBA"/>
</dbReference>
<dbReference type="InterPro" id="IPR029044">
    <property type="entry name" value="Nucleotide-diphossugar_trans"/>
</dbReference>
<feature type="non-terminal residue" evidence="2">
    <location>
        <position position="623"/>
    </location>
</feature>
<dbReference type="InterPro" id="IPR023214">
    <property type="entry name" value="HAD_sf"/>
</dbReference>
<accession>A0A1Y5HWQ2</accession>
<dbReference type="SUPFAM" id="SSF56112">
    <property type="entry name" value="Protein kinase-like (PK-like)"/>
    <property type="match status" value="1"/>
</dbReference>
<dbReference type="SUPFAM" id="SSF56784">
    <property type="entry name" value="HAD-like"/>
    <property type="match status" value="1"/>
</dbReference>
<evidence type="ECO:0000313" key="2">
    <source>
        <dbReference type="EMBL" id="OUS41719.1"/>
    </source>
</evidence>
<organism evidence="2">
    <name type="scientific">Ostreococcus tauri</name>
    <name type="common">Marine green alga</name>
    <dbReference type="NCBI Taxonomy" id="70448"/>
    <lineage>
        <taxon>Eukaryota</taxon>
        <taxon>Viridiplantae</taxon>
        <taxon>Chlorophyta</taxon>
        <taxon>Mamiellophyceae</taxon>
        <taxon>Mamiellales</taxon>
        <taxon>Bathycoccaceae</taxon>
        <taxon>Ostreococcus</taxon>
    </lineage>
</organism>
<dbReference type="Proteomes" id="UP000195557">
    <property type="component" value="Unassembled WGS sequence"/>
</dbReference>
<name>A0A1Y5HWQ2_OSTTA</name>
<sequence>MRIVIPACGKGERFRAAGYDTIKPLIKVHGEPMIDCVVRALNVHDTLDEHVVIVNFDAKDINHAVVELDRETLGAAETVLLALQAREGEDVPMLLVDCDAIYHSDILGRFRALEAHTDVRAAVLSFHEDASALRSKPKYSYVAVDEKSDVMKIAEKVRVGPLANTGAYWFASSTEFVKLTQSVIEGRQFQHGEAYVSCVIDEYLRQNKTVRAVIINEDEYSNIGTPDCLEHYLSTQGRAFLFDLDGTLVDTTAAYVRAWHSLLAPKGALVDANFFNMHISGLADEQVREKFKIAISSEEKDEEFLKHLTCVEAIPGAVDFVRKCQEIGPVYVVTNSNKRAADALLDCIGLGDVPLLTASDVKRGKPNPEPYAKAMLTLGVSPRNCVVFEDSKGGAVSARAAGAGFVIAISNNVSGCDAFYKNYSDIQPNEIIHHLESVKHLSDELTEMFAQRSIVYPVRASGGYISEILSASSGTRKLVVKQENSDHGVLQDVSENLALHWTECEFYKTLASMAPVRIPTCYGVLPDSKAIVMEDLRKYARAPEFTLVSGLKVVQAIATLHSHFKGAQLGKLSEHSAYMKQHVRENYDKFKVRWSDTLSREVIELFDHAAAFYEDAEAQLLRK</sequence>
<dbReference type="GO" id="GO:0050308">
    <property type="term" value="F:sugar-phosphatase activity"/>
    <property type="evidence" value="ECO:0007669"/>
    <property type="project" value="TreeGrafter"/>
</dbReference>
<dbReference type="Pfam" id="PF00483">
    <property type="entry name" value="NTP_transferase"/>
    <property type="match status" value="1"/>
</dbReference>
<dbReference type="PANTHER" id="PTHR43481">
    <property type="entry name" value="FRUCTOSE-1-PHOSPHATE PHOSPHATASE"/>
    <property type="match status" value="1"/>
</dbReference>
<dbReference type="Gene3D" id="1.10.150.240">
    <property type="entry name" value="Putative phosphatase, domain 2"/>
    <property type="match status" value="1"/>
</dbReference>
<dbReference type="SFLD" id="SFLDS00003">
    <property type="entry name" value="Haloacid_Dehalogenase"/>
    <property type="match status" value="1"/>
</dbReference>
<dbReference type="EMBL" id="KZ155840">
    <property type="protein sequence ID" value="OUS41719.1"/>
    <property type="molecule type" value="Genomic_DNA"/>
</dbReference>
<dbReference type="InterPro" id="IPR023198">
    <property type="entry name" value="PGP-like_dom2"/>
</dbReference>
<dbReference type="NCBIfam" id="TIGR01509">
    <property type="entry name" value="HAD-SF-IA-v3"/>
    <property type="match status" value="1"/>
</dbReference>
<dbReference type="AlphaFoldDB" id="A0A1Y5HWQ2"/>
<gene>
    <name evidence="2" type="ORF">BE221DRAFT_41643</name>
</gene>
<dbReference type="Gene3D" id="3.40.50.1000">
    <property type="entry name" value="HAD superfamily/HAD-like"/>
    <property type="match status" value="1"/>
</dbReference>
<dbReference type="PANTHER" id="PTHR43481:SF4">
    <property type="entry name" value="GLYCEROL-1-PHOSPHATE PHOSPHOHYDROLASE 1-RELATED"/>
    <property type="match status" value="1"/>
</dbReference>
<evidence type="ECO:0000259" key="1">
    <source>
        <dbReference type="Pfam" id="PF00483"/>
    </source>
</evidence>
<protein>
    <submittedName>
        <fullName evidence="2">HAD-like domain-containing protein</fullName>
    </submittedName>
</protein>
<reference evidence="2" key="1">
    <citation type="submission" date="2017-04" db="EMBL/GenBank/DDBJ databases">
        <title>Population genomics of picophytoplankton unveils novel chromosome hypervariability.</title>
        <authorList>
            <consortium name="DOE Joint Genome Institute"/>
            <person name="Blanc-Mathieu R."/>
            <person name="Krasovec M."/>
            <person name="Hebrard M."/>
            <person name="Yau S."/>
            <person name="Desgranges E."/>
            <person name="Martin J."/>
            <person name="Schackwitz W."/>
            <person name="Kuo A."/>
            <person name="Salin G."/>
            <person name="Donnadieu C."/>
            <person name="Desdevises Y."/>
            <person name="Sanchez-Ferandin S."/>
            <person name="Moreau H."/>
            <person name="Rivals E."/>
            <person name="Grigoriev I.V."/>
            <person name="Grimsley N."/>
            <person name="Eyre-Walker A."/>
            <person name="Piganeau G."/>
        </authorList>
    </citation>
    <scope>NUCLEOTIDE SEQUENCE [LARGE SCALE GENOMIC DNA]</scope>
    <source>
        <strain evidence="2">RCC 1115</strain>
    </source>
</reference>
<dbReference type="InterPro" id="IPR051806">
    <property type="entry name" value="HAD-like_SPP"/>
</dbReference>
<dbReference type="InterPro" id="IPR005835">
    <property type="entry name" value="NTP_transferase_dom"/>
</dbReference>
<proteinExistence type="predicted"/>
<dbReference type="InterPro" id="IPR006439">
    <property type="entry name" value="HAD-SF_hydro_IA"/>
</dbReference>
<dbReference type="SFLD" id="SFLDG01129">
    <property type="entry name" value="C1.5:_HAD__Beta-PGM__Phosphata"/>
    <property type="match status" value="1"/>
</dbReference>
<dbReference type="eggNOG" id="KOG2914">
    <property type="taxonomic scope" value="Eukaryota"/>
</dbReference>
<dbReference type="NCBIfam" id="TIGR01549">
    <property type="entry name" value="HAD-SF-IA-v1"/>
    <property type="match status" value="1"/>
</dbReference>
<dbReference type="Gene3D" id="3.90.550.10">
    <property type="entry name" value="Spore Coat Polysaccharide Biosynthesis Protein SpsA, Chain A"/>
    <property type="match status" value="1"/>
</dbReference>
<dbReference type="CDD" id="cd04183">
    <property type="entry name" value="GT2_BcE_like"/>
    <property type="match status" value="1"/>
</dbReference>
<dbReference type="InterPro" id="IPR011009">
    <property type="entry name" value="Kinase-like_dom_sf"/>
</dbReference>
<dbReference type="InterPro" id="IPR036412">
    <property type="entry name" value="HAD-like_sf"/>
</dbReference>
<dbReference type="Gene3D" id="3.30.200.20">
    <property type="entry name" value="Phosphorylase Kinase, domain 1"/>
    <property type="match status" value="1"/>
</dbReference>
<feature type="domain" description="Nucleotidyl transferase" evidence="1">
    <location>
        <begin position="4"/>
        <end position="228"/>
    </location>
</feature>
<dbReference type="SUPFAM" id="SSF53448">
    <property type="entry name" value="Nucleotide-diphospho-sugar transferases"/>
    <property type="match status" value="1"/>
</dbReference>
<dbReference type="Pfam" id="PF00702">
    <property type="entry name" value="Hydrolase"/>
    <property type="match status" value="1"/>
</dbReference>